<dbReference type="SUPFAM" id="SSF109604">
    <property type="entry name" value="HD-domain/PDEase-like"/>
    <property type="match status" value="1"/>
</dbReference>
<dbReference type="PANTHER" id="PTHR35795">
    <property type="entry name" value="SLR1885 PROTEIN"/>
    <property type="match status" value="1"/>
</dbReference>
<evidence type="ECO:0000259" key="1">
    <source>
        <dbReference type="PROSITE" id="PS51831"/>
    </source>
</evidence>
<gene>
    <name evidence="2" type="ORF">H206_02824</name>
</gene>
<comment type="caution">
    <text evidence="2">The sequence shown here is derived from an EMBL/GenBank/DDBJ whole genome shotgun (WGS) entry which is preliminary data.</text>
</comment>
<dbReference type="EC" id="3.1.5.1" evidence="2"/>
<dbReference type="GO" id="GO:0008832">
    <property type="term" value="F:dGTPase activity"/>
    <property type="evidence" value="ECO:0007669"/>
    <property type="project" value="UniProtKB-EC"/>
</dbReference>
<protein>
    <submittedName>
        <fullName evidence="2">HD domain-containing protein</fullName>
        <ecNumber evidence="2">3.1.5.1</ecNumber>
    </submittedName>
</protein>
<dbReference type="Gene3D" id="1.10.3210.10">
    <property type="entry name" value="Hypothetical protein af1432"/>
    <property type="match status" value="1"/>
</dbReference>
<dbReference type="InterPro" id="IPR006674">
    <property type="entry name" value="HD_domain"/>
</dbReference>
<feature type="domain" description="HD" evidence="1">
    <location>
        <begin position="82"/>
        <end position="170"/>
    </location>
</feature>
<dbReference type="PANTHER" id="PTHR35795:SF1">
    <property type="entry name" value="BIS(5'-NUCLEOSYL)-TETRAPHOSPHATASE, SYMMETRICAL"/>
    <property type="match status" value="1"/>
</dbReference>
<evidence type="ECO:0000313" key="2">
    <source>
        <dbReference type="EMBL" id="RWX45079.1"/>
    </source>
</evidence>
<dbReference type="EMBL" id="MTKO01000083">
    <property type="protein sequence ID" value="RWX45079.1"/>
    <property type="molecule type" value="Genomic_DNA"/>
</dbReference>
<evidence type="ECO:0000313" key="3">
    <source>
        <dbReference type="Proteomes" id="UP000287853"/>
    </source>
</evidence>
<sequence>MEKGSSLFTGLRDKLAGEEKSCFSPLACLSQDSIRRKKENQQGYRQPFAKDADRILHSKAYTRYIDKTQVFSLIDNDHITHRVLHVQLVSRIARTAGHFLGLNEDLIEAIALGHDTGHPPFGHEGEHILDRLCQAHGLPGFHHNIQSVQFLDRIGKKARAGILPFHSCYE</sequence>
<reference evidence="2 3" key="1">
    <citation type="submission" date="2017-01" db="EMBL/GenBank/DDBJ databases">
        <title>The cable genome- insights into the physiology and evolution of filamentous bacteria capable of sulfide oxidation via long distance electron transfer.</title>
        <authorList>
            <person name="Schreiber L."/>
            <person name="Bjerg J.T."/>
            <person name="Boggild A."/>
            <person name="Van De Vossenberg J."/>
            <person name="Meysman F."/>
            <person name="Nielsen L.P."/>
            <person name="Schramm A."/>
            <person name="Kjeldsen K.U."/>
        </authorList>
    </citation>
    <scope>NUCLEOTIDE SEQUENCE [LARGE SCALE GENOMIC DNA]</scope>
    <source>
        <strain evidence="2">MCF</strain>
    </source>
</reference>
<dbReference type="PROSITE" id="PS51831">
    <property type="entry name" value="HD"/>
    <property type="match status" value="1"/>
</dbReference>
<dbReference type="Pfam" id="PF01966">
    <property type="entry name" value="HD"/>
    <property type="match status" value="1"/>
</dbReference>
<dbReference type="AlphaFoldDB" id="A0A444IW24"/>
<dbReference type="Proteomes" id="UP000287853">
    <property type="component" value="Unassembled WGS sequence"/>
</dbReference>
<accession>A0A444IW24</accession>
<proteinExistence type="predicted"/>
<keyword evidence="3" id="KW-1185">Reference proteome</keyword>
<name>A0A444IW24_9BACT</name>
<keyword evidence="2" id="KW-0378">Hydrolase</keyword>
<organism evidence="2 3">
    <name type="scientific">Candidatus Electrothrix aarhusensis</name>
    <dbReference type="NCBI Taxonomy" id="1859131"/>
    <lineage>
        <taxon>Bacteria</taxon>
        <taxon>Pseudomonadati</taxon>
        <taxon>Thermodesulfobacteriota</taxon>
        <taxon>Desulfobulbia</taxon>
        <taxon>Desulfobulbales</taxon>
        <taxon>Desulfobulbaceae</taxon>
        <taxon>Candidatus Electrothrix</taxon>
    </lineage>
</organism>
<dbReference type="InterPro" id="IPR051094">
    <property type="entry name" value="Diverse_Catalytic_Enzymes"/>
</dbReference>